<dbReference type="Proteomes" id="UP000327013">
    <property type="component" value="Chromosome 6"/>
</dbReference>
<evidence type="ECO:0000313" key="2">
    <source>
        <dbReference type="Proteomes" id="UP000327013"/>
    </source>
</evidence>
<organism evidence="1 2">
    <name type="scientific">Carpinus fangiana</name>
    <dbReference type="NCBI Taxonomy" id="176857"/>
    <lineage>
        <taxon>Eukaryota</taxon>
        <taxon>Viridiplantae</taxon>
        <taxon>Streptophyta</taxon>
        <taxon>Embryophyta</taxon>
        <taxon>Tracheophyta</taxon>
        <taxon>Spermatophyta</taxon>
        <taxon>Magnoliopsida</taxon>
        <taxon>eudicotyledons</taxon>
        <taxon>Gunneridae</taxon>
        <taxon>Pentapetalae</taxon>
        <taxon>rosids</taxon>
        <taxon>fabids</taxon>
        <taxon>Fagales</taxon>
        <taxon>Betulaceae</taxon>
        <taxon>Carpinus</taxon>
    </lineage>
</organism>
<dbReference type="AlphaFoldDB" id="A0A5N6RAZ1"/>
<accession>A0A5N6RAZ1</accession>
<sequence length="102" mass="11324">MENWVLDFMVLDGLEFCFGVKERQIERIYNGVQVLVTQVAAAGECSAQAEVSNAGLAVCKHEGAKNDDLVSCRARIVLLCHVMEVAREYHHGQEAEWATNSN</sequence>
<proteinExistence type="predicted"/>
<name>A0A5N6RAZ1_9ROSI</name>
<evidence type="ECO:0000313" key="1">
    <source>
        <dbReference type="EMBL" id="KAE8076183.1"/>
    </source>
</evidence>
<keyword evidence="2" id="KW-1185">Reference proteome</keyword>
<gene>
    <name evidence="1" type="ORF">FH972_014847</name>
</gene>
<dbReference type="EMBL" id="CM017326">
    <property type="protein sequence ID" value="KAE8076183.1"/>
    <property type="molecule type" value="Genomic_DNA"/>
</dbReference>
<protein>
    <submittedName>
        <fullName evidence="1">Uncharacterized protein</fullName>
    </submittedName>
</protein>
<reference evidence="1 2" key="1">
    <citation type="submission" date="2019-06" db="EMBL/GenBank/DDBJ databases">
        <title>A chromosomal-level reference genome of Carpinus fangiana (Coryloideae, Betulaceae).</title>
        <authorList>
            <person name="Yang X."/>
            <person name="Wang Z."/>
            <person name="Zhang L."/>
            <person name="Hao G."/>
            <person name="Liu J."/>
            <person name="Yang Y."/>
        </authorList>
    </citation>
    <scope>NUCLEOTIDE SEQUENCE [LARGE SCALE GENOMIC DNA]</scope>
    <source>
        <strain evidence="1">Cfa_2016G</strain>
        <tissue evidence="1">Leaf</tissue>
    </source>
</reference>